<feature type="region of interest" description="Disordered" evidence="2">
    <location>
        <begin position="266"/>
        <end position="366"/>
    </location>
</feature>
<evidence type="ECO:0000313" key="5">
    <source>
        <dbReference type="Proteomes" id="UP000240883"/>
    </source>
</evidence>
<dbReference type="OrthoDB" id="3921198at2759"/>
<feature type="compositionally biased region" description="Polar residues" evidence="2">
    <location>
        <begin position="334"/>
        <end position="343"/>
    </location>
</feature>
<dbReference type="AlphaFoldDB" id="A0A2T2N4H6"/>
<organism evidence="4 5">
    <name type="scientific">Corynespora cassiicola Philippines</name>
    <dbReference type="NCBI Taxonomy" id="1448308"/>
    <lineage>
        <taxon>Eukaryota</taxon>
        <taxon>Fungi</taxon>
        <taxon>Dikarya</taxon>
        <taxon>Ascomycota</taxon>
        <taxon>Pezizomycotina</taxon>
        <taxon>Dothideomycetes</taxon>
        <taxon>Pleosporomycetidae</taxon>
        <taxon>Pleosporales</taxon>
        <taxon>Corynesporascaceae</taxon>
        <taxon>Corynespora</taxon>
    </lineage>
</organism>
<feature type="domain" description="Zn(2)-C6 fungal-type" evidence="3">
    <location>
        <begin position="379"/>
        <end position="414"/>
    </location>
</feature>
<feature type="compositionally biased region" description="Polar residues" evidence="2">
    <location>
        <begin position="271"/>
        <end position="281"/>
    </location>
</feature>
<gene>
    <name evidence="4" type="ORF">BS50DRAFT_626036</name>
</gene>
<evidence type="ECO:0000313" key="4">
    <source>
        <dbReference type="EMBL" id="PSN60355.1"/>
    </source>
</evidence>
<dbReference type="SUPFAM" id="SSF57701">
    <property type="entry name" value="Zn2/Cys6 DNA-binding domain"/>
    <property type="match status" value="1"/>
</dbReference>
<proteinExistence type="predicted"/>
<dbReference type="GO" id="GO:0008270">
    <property type="term" value="F:zinc ion binding"/>
    <property type="evidence" value="ECO:0007669"/>
    <property type="project" value="InterPro"/>
</dbReference>
<evidence type="ECO:0000256" key="1">
    <source>
        <dbReference type="ARBA" id="ARBA00023242"/>
    </source>
</evidence>
<dbReference type="InterPro" id="IPR052973">
    <property type="entry name" value="Fungal_sec-metab_reg_TF"/>
</dbReference>
<keyword evidence="5" id="KW-1185">Reference proteome</keyword>
<feature type="compositionally biased region" description="Low complexity" evidence="2">
    <location>
        <begin position="317"/>
        <end position="328"/>
    </location>
</feature>
<dbReference type="Proteomes" id="UP000240883">
    <property type="component" value="Unassembled WGS sequence"/>
</dbReference>
<dbReference type="PANTHER" id="PTHR35392:SF3">
    <property type="entry name" value="ZN(2)-C6 FUNGAL-TYPE DOMAIN-CONTAINING PROTEIN"/>
    <property type="match status" value="1"/>
</dbReference>
<dbReference type="STRING" id="1448308.A0A2T2N4H6"/>
<dbReference type="EMBL" id="KZ678149">
    <property type="protein sequence ID" value="PSN60355.1"/>
    <property type="molecule type" value="Genomic_DNA"/>
</dbReference>
<dbReference type="PANTHER" id="PTHR35392">
    <property type="entry name" value="ZN(II)2CYS6 TRANSCRIPTION FACTOR (EUROFUNG)-RELATED-RELATED"/>
    <property type="match status" value="1"/>
</dbReference>
<dbReference type="InterPro" id="IPR036864">
    <property type="entry name" value="Zn2-C6_fun-type_DNA-bd_sf"/>
</dbReference>
<accession>A0A2T2N4H6</accession>
<reference evidence="4 5" key="1">
    <citation type="journal article" date="2018" name="Front. Microbiol.">
        <title>Genome-Wide Analysis of Corynespora cassiicola Leaf Fall Disease Putative Effectors.</title>
        <authorList>
            <person name="Lopez D."/>
            <person name="Ribeiro S."/>
            <person name="Label P."/>
            <person name="Fumanal B."/>
            <person name="Venisse J.S."/>
            <person name="Kohler A."/>
            <person name="de Oliveira R.R."/>
            <person name="Labutti K."/>
            <person name="Lipzen A."/>
            <person name="Lail K."/>
            <person name="Bauer D."/>
            <person name="Ohm R.A."/>
            <person name="Barry K.W."/>
            <person name="Spatafora J."/>
            <person name="Grigoriev I.V."/>
            <person name="Martin F.M."/>
            <person name="Pujade-Renaud V."/>
        </authorList>
    </citation>
    <scope>NUCLEOTIDE SEQUENCE [LARGE SCALE GENOMIC DNA]</scope>
    <source>
        <strain evidence="4 5">Philippines</strain>
    </source>
</reference>
<evidence type="ECO:0000256" key="2">
    <source>
        <dbReference type="SAM" id="MobiDB-lite"/>
    </source>
</evidence>
<sequence>MTANSANMSGLSRGLDGGEGWEDLVAWENELYDPIFHGDTTFTGAPANGTANDSFGSSYRAESIASEQPYEPSAPPSIVDGPSAFDYIVSAPPSIIDGPSSFGQTYSLLSTSPSFSTTATSPIVGRDDQAYNGSYNDCEHFFSPIEPATQSPVLDVLDTRVDRLPQSASSSGSFQTTSSRIFNPFMVGSPHAFSRRDVSASEAFANVGTWADQPQIIEPIPELDHTGAIPIPQPPHQSFSNTFSSHPWSGELPQQQARAITIPQARRPTASHPNLQPQHWSQHVPPILSISPESRRRTRSVALSRSSSRSEPRRNKNSLTTPSPTSNTFGWVSYQPNAQTNRLVPSGTDGNKGRRQRGRTRALTAEQRRGAALMRLIKACSNCKRRKEKCDAGTPCKSCLDHYKGDLINNPCRERLLSDLTKTFLSERLGWHPTTRSIPSFVGPNPFSISTGITYNIPLIFGFGSPLHVVVNAVEVLNTPMLRHDHIIYSWPPSTSEGDRHRNAVLPAVLTHETISNLSEILDIHLSLLVNQHFAAFPLFCSPLRILREVYVFYRNLPTKSPHSRLLHQALKLLVLVHIGGDLVLPPPSSDPVLAQLVRTSMAIPENTPPTPCFIRAQFGAVMPSLALKLMHSILSSLEQLFLSRSCTDWPVALAVLVTVLMTIESIQYHAAKLPYHHSCDAESGVDVAELHAGIEEERRIDDEGVKSLLAFYSTCFGGCHARLRPEWEGEAGEEGPEERFVESVRGAVRRARSEGYLEKKAEAERVDGGMGFFFDRLVAGLLVLR</sequence>
<name>A0A2T2N4H6_CORCC</name>
<dbReference type="InterPro" id="IPR001138">
    <property type="entry name" value="Zn2Cys6_DnaBD"/>
</dbReference>
<dbReference type="SMART" id="SM00066">
    <property type="entry name" value="GAL4"/>
    <property type="match status" value="1"/>
</dbReference>
<dbReference type="GO" id="GO:0000981">
    <property type="term" value="F:DNA-binding transcription factor activity, RNA polymerase II-specific"/>
    <property type="evidence" value="ECO:0007669"/>
    <property type="project" value="InterPro"/>
</dbReference>
<keyword evidence="1" id="KW-0539">Nucleus</keyword>
<dbReference type="PROSITE" id="PS50048">
    <property type="entry name" value="ZN2_CY6_FUNGAL_2"/>
    <property type="match status" value="1"/>
</dbReference>
<protein>
    <recommendedName>
        <fullName evidence="3">Zn(2)-C6 fungal-type domain-containing protein</fullName>
    </recommendedName>
</protein>
<evidence type="ECO:0000259" key="3">
    <source>
        <dbReference type="PROSITE" id="PS50048"/>
    </source>
</evidence>
<dbReference type="CDD" id="cd00067">
    <property type="entry name" value="GAL4"/>
    <property type="match status" value="1"/>
</dbReference>
<dbReference type="Pfam" id="PF00172">
    <property type="entry name" value="Zn_clus"/>
    <property type="match status" value="1"/>
</dbReference>